<dbReference type="GO" id="GO:0006203">
    <property type="term" value="P:dGTP catabolic process"/>
    <property type="evidence" value="ECO:0007669"/>
    <property type="project" value="TreeGrafter"/>
</dbReference>
<dbReference type="InterPro" id="IPR050135">
    <property type="entry name" value="dGTPase-like"/>
</dbReference>
<sequence length="423" mass="48922">MPKNRFYNAFDMQEWGSSRKPDYRTPFQIDRDRIIHAHAFRKLQSKTQVFLSGEYDFYRTRLTHSMEVAQIGRSICAWLLSRGDPLGDDFFIDADLVEASSLSHDMGHPPFGHSGERTLQELMKRRGGFEGNAQTLHLLCETMYQNESGVKGMQPTRALLDGVLKYKKLYTEFATPPLNHFIYDTQAPVREWVFGGARIPGPLMRGEALNDFKSVECQIMDWADDAAYSLNDIVDGVRAGFLNVERVERWAAGEAIGALEQRHLDSFFDAVRKDRLENTFSKKIGHFIQACRLKTRDNFMAEKTHRYAYDLVIEETARAEAEFFKKMANDIIFESPQLEQLEHKARVIINALFNAIWENYVQRNERVIRILPTNVSRLIETEKTQDGKARRICDFLAGQTDGMVVRTYRRLFDPEFGSFRDLS</sequence>
<dbReference type="AlphaFoldDB" id="A0A1D8AXQ5"/>
<dbReference type="InterPro" id="IPR003607">
    <property type="entry name" value="HD/PDEase_dom"/>
</dbReference>
<dbReference type="STRING" id="1838286.Verru16b_02760"/>
<dbReference type="Proteomes" id="UP000095228">
    <property type="component" value="Chromosome"/>
</dbReference>
<evidence type="ECO:0000259" key="2">
    <source>
        <dbReference type="SMART" id="SM00471"/>
    </source>
</evidence>
<reference evidence="3 4" key="1">
    <citation type="submission" date="2016-06" db="EMBL/GenBank/DDBJ databases">
        <title>Three novel species with peptidoglycan cell walls form the new genus Lacunisphaera gen. nov. in the family Opitutaceae of the verrucomicrobial subdivision 4.</title>
        <authorList>
            <person name="Rast P."/>
            <person name="Gloeckner I."/>
            <person name="Jogler M."/>
            <person name="Boedeker C."/>
            <person name="Jeske O."/>
            <person name="Wiegand S."/>
            <person name="Reinhardt R."/>
            <person name="Schumann P."/>
            <person name="Rohde M."/>
            <person name="Spring S."/>
            <person name="Gloeckner F.O."/>
            <person name="Jogler C."/>
        </authorList>
    </citation>
    <scope>NUCLEOTIDE SEQUENCE [LARGE SCALE GENOMIC DNA]</scope>
    <source>
        <strain evidence="3 4">IG16b</strain>
    </source>
</reference>
<dbReference type="RefSeq" id="WP_069962799.1">
    <property type="nucleotide sequence ID" value="NZ_CP016094.1"/>
</dbReference>
<dbReference type="EC" id="3.1.5.1" evidence="3"/>
<proteinExistence type="predicted"/>
<accession>A0A1D8AXQ5</accession>
<organism evidence="3 4">
    <name type="scientific">Lacunisphaera limnophila</name>
    <dbReference type="NCBI Taxonomy" id="1838286"/>
    <lineage>
        <taxon>Bacteria</taxon>
        <taxon>Pseudomonadati</taxon>
        <taxon>Verrucomicrobiota</taxon>
        <taxon>Opitutia</taxon>
        <taxon>Opitutales</taxon>
        <taxon>Opitutaceae</taxon>
        <taxon>Lacunisphaera</taxon>
    </lineage>
</organism>
<dbReference type="PATRIC" id="fig|1838286.3.peg.2775"/>
<dbReference type="Pfam" id="PF01966">
    <property type="entry name" value="HD"/>
    <property type="match status" value="1"/>
</dbReference>
<dbReference type="OrthoDB" id="9803619at2"/>
<dbReference type="NCBIfam" id="TIGR01353">
    <property type="entry name" value="dGTP_triPase"/>
    <property type="match status" value="1"/>
</dbReference>
<dbReference type="EMBL" id="CP016094">
    <property type="protein sequence ID" value="AOS45675.1"/>
    <property type="molecule type" value="Genomic_DNA"/>
</dbReference>
<evidence type="ECO:0000256" key="1">
    <source>
        <dbReference type="ARBA" id="ARBA00022801"/>
    </source>
</evidence>
<evidence type="ECO:0000313" key="3">
    <source>
        <dbReference type="EMBL" id="AOS45675.1"/>
    </source>
</evidence>
<dbReference type="Pfam" id="PF13286">
    <property type="entry name" value="HD_assoc"/>
    <property type="match status" value="1"/>
</dbReference>
<dbReference type="PANTHER" id="PTHR11373:SF32">
    <property type="entry name" value="DEOXYGUANOSINETRIPHOSPHATE TRIPHOSPHOHYDROLASE"/>
    <property type="match status" value="1"/>
</dbReference>
<dbReference type="GO" id="GO:0008832">
    <property type="term" value="F:dGTPase activity"/>
    <property type="evidence" value="ECO:0007669"/>
    <property type="project" value="UniProtKB-EC"/>
</dbReference>
<evidence type="ECO:0000313" key="4">
    <source>
        <dbReference type="Proteomes" id="UP000095228"/>
    </source>
</evidence>
<dbReference type="SUPFAM" id="SSF109604">
    <property type="entry name" value="HD-domain/PDEase-like"/>
    <property type="match status" value="1"/>
</dbReference>
<dbReference type="InterPro" id="IPR026875">
    <property type="entry name" value="PHydrolase_assoc_dom"/>
</dbReference>
<dbReference type="InterPro" id="IPR006261">
    <property type="entry name" value="dGTPase"/>
</dbReference>
<keyword evidence="1 3" id="KW-0378">Hydrolase</keyword>
<dbReference type="PANTHER" id="PTHR11373">
    <property type="entry name" value="DEOXYNUCLEOSIDE TRIPHOSPHATE TRIPHOSPHOHYDROLASE"/>
    <property type="match status" value="1"/>
</dbReference>
<dbReference type="Gene3D" id="1.10.3210.10">
    <property type="entry name" value="Hypothetical protein af1432"/>
    <property type="match status" value="1"/>
</dbReference>
<dbReference type="InterPro" id="IPR006674">
    <property type="entry name" value="HD_domain"/>
</dbReference>
<dbReference type="SMART" id="SM00471">
    <property type="entry name" value="HDc"/>
    <property type="match status" value="1"/>
</dbReference>
<gene>
    <name evidence="3" type="primary">dgt</name>
    <name evidence="3" type="ORF">Verru16b_02760</name>
</gene>
<protein>
    <submittedName>
        <fullName evidence="3">Deoxyguanosinetriphosphate triphosphohydrolase</fullName>
        <ecNumber evidence="3">3.1.5.1</ecNumber>
    </submittedName>
</protein>
<keyword evidence="4" id="KW-1185">Reference proteome</keyword>
<feature type="domain" description="HD/PDEase" evidence="2">
    <location>
        <begin position="57"/>
        <end position="238"/>
    </location>
</feature>
<name>A0A1D8AXQ5_9BACT</name>
<dbReference type="CDD" id="cd00077">
    <property type="entry name" value="HDc"/>
    <property type="match status" value="1"/>
</dbReference>
<dbReference type="KEGG" id="obg:Verru16b_02760"/>